<dbReference type="Pfam" id="PF00753">
    <property type="entry name" value="Lactamase_B"/>
    <property type="match status" value="1"/>
</dbReference>
<evidence type="ECO:0000313" key="4">
    <source>
        <dbReference type="Proteomes" id="UP000013063"/>
    </source>
</evidence>
<dbReference type="Proteomes" id="UP000013063">
    <property type="component" value="Unassembled WGS sequence"/>
</dbReference>
<gene>
    <name evidence="3" type="ORF">OR37_03754</name>
</gene>
<dbReference type="InterPro" id="IPR036866">
    <property type="entry name" value="RibonucZ/Hydroxyglut_hydro"/>
</dbReference>
<proteinExistence type="predicted"/>
<feature type="compositionally biased region" description="Basic and acidic residues" evidence="1">
    <location>
        <begin position="1"/>
        <end position="32"/>
    </location>
</feature>
<dbReference type="Pfam" id="PF21221">
    <property type="entry name" value="B_lactamase-like_C"/>
    <property type="match status" value="1"/>
</dbReference>
<feature type="region of interest" description="Disordered" evidence="1">
    <location>
        <begin position="1"/>
        <end position="33"/>
    </location>
</feature>
<dbReference type="STRING" id="1292034.OR37_03754"/>
<name>R0EE46_CAUVI</name>
<reference evidence="3 4" key="1">
    <citation type="journal article" date="2013" name="Genome Announc.">
        <title>Draft Genome Sequence for Caulobacter sp. Strain OR37, a Bacterium Tolerant to Heavy Metals.</title>
        <authorList>
            <person name="Utturkar S.M."/>
            <person name="Bollmann A."/>
            <person name="Brzoska R.M."/>
            <person name="Klingeman D.M."/>
            <person name="Epstein S.E."/>
            <person name="Palumbo A.V."/>
            <person name="Brown S.D."/>
        </authorList>
    </citation>
    <scope>NUCLEOTIDE SEQUENCE [LARGE SCALE GENOMIC DNA]</scope>
    <source>
        <strain evidence="3 4">OR37</strain>
    </source>
</reference>
<dbReference type="EMBL" id="APMP01000034">
    <property type="protein sequence ID" value="ENZ80339.1"/>
    <property type="molecule type" value="Genomic_DNA"/>
</dbReference>
<dbReference type="InterPro" id="IPR036388">
    <property type="entry name" value="WH-like_DNA-bd_sf"/>
</dbReference>
<dbReference type="PATRIC" id="fig|1292034.3.peg.3724"/>
<evidence type="ECO:0000259" key="2">
    <source>
        <dbReference type="SMART" id="SM00849"/>
    </source>
</evidence>
<protein>
    <submittedName>
        <fullName evidence="3">Zn-dependent hydrolase, glyoxylase</fullName>
    </submittedName>
</protein>
<dbReference type="AlphaFoldDB" id="R0EE46"/>
<dbReference type="InterPro" id="IPR050662">
    <property type="entry name" value="Sec-metab_biosynth-thioest"/>
</dbReference>
<organism evidence="3 4">
    <name type="scientific">Caulobacter vibrioides OR37</name>
    <dbReference type="NCBI Taxonomy" id="1292034"/>
    <lineage>
        <taxon>Bacteria</taxon>
        <taxon>Pseudomonadati</taxon>
        <taxon>Pseudomonadota</taxon>
        <taxon>Alphaproteobacteria</taxon>
        <taxon>Caulobacterales</taxon>
        <taxon>Caulobacteraceae</taxon>
        <taxon>Caulobacter</taxon>
    </lineage>
</organism>
<keyword evidence="4" id="KW-1185">Reference proteome</keyword>
<feature type="domain" description="Metallo-beta-lactamase" evidence="2">
    <location>
        <begin position="70"/>
        <end position="287"/>
    </location>
</feature>
<keyword evidence="3" id="KW-0378">Hydrolase</keyword>
<dbReference type="Gene3D" id="3.60.15.10">
    <property type="entry name" value="Ribonuclease Z/Hydroxyacylglutathione hydrolase-like"/>
    <property type="match status" value="1"/>
</dbReference>
<dbReference type="GO" id="GO:0016787">
    <property type="term" value="F:hydrolase activity"/>
    <property type="evidence" value="ECO:0007669"/>
    <property type="project" value="UniProtKB-KW"/>
</dbReference>
<accession>R0EE46</accession>
<dbReference type="SUPFAM" id="SSF56281">
    <property type="entry name" value="Metallo-hydrolase/oxidoreductase"/>
    <property type="match status" value="1"/>
</dbReference>
<dbReference type="eggNOG" id="COG0491">
    <property type="taxonomic scope" value="Bacteria"/>
</dbReference>
<dbReference type="Gene3D" id="1.10.10.10">
    <property type="entry name" value="Winged helix-like DNA-binding domain superfamily/Winged helix DNA-binding domain"/>
    <property type="match status" value="1"/>
</dbReference>
<evidence type="ECO:0000313" key="3">
    <source>
        <dbReference type="EMBL" id="ENZ80339.1"/>
    </source>
</evidence>
<dbReference type="PANTHER" id="PTHR23131:SF4">
    <property type="entry name" value="METALLO-BETA-LACTAMASE SUPERFAMILY POTEIN"/>
    <property type="match status" value="1"/>
</dbReference>
<evidence type="ECO:0000256" key="1">
    <source>
        <dbReference type="SAM" id="MobiDB-lite"/>
    </source>
</evidence>
<dbReference type="SMART" id="SM00849">
    <property type="entry name" value="Lactamase_B"/>
    <property type="match status" value="1"/>
</dbReference>
<dbReference type="PANTHER" id="PTHR23131">
    <property type="entry name" value="ENDORIBONUCLEASE LACTB2"/>
    <property type="match status" value="1"/>
</dbReference>
<dbReference type="InterPro" id="IPR001279">
    <property type="entry name" value="Metallo-B-lactamas"/>
</dbReference>
<comment type="caution">
    <text evidence="3">The sequence shown here is derived from an EMBL/GenBank/DDBJ whole genome shotgun (WGS) entry which is preliminary data.</text>
</comment>
<sequence length="382" mass="41959">MGRINDKRRLSGGRRDGMRDGFEDDGGREPPKGRLVYPFETAPEQGSGQAVEVAPGVLWLRMPLGGSLQFINVWAIADGGGWAVVDTGLQTRETSQAWRAAFADALGGKPITRVIVTHLHPDHIGLAGWMTRKFDCRLWMTRLEYFQCRMLVADTGREAPEDGVRFFHAAGWDEDAIENYKARFGGFGKAIYALPDSYRRLSDGEDFEIGGKTWRVVTGQGHSPDHACLWCPELNVLISGDQVLPRISSNVSVFPTEPDADPLSDWLRSLAKVKATVPDEVIVLPAHNDPFEGLHTRIDALISGHERGLARLEKKLAEPKRVVDTFGALFARPIGPDLLGMATGEALAHLNCLIGRGRVRRDIDAEGVAWYAPIAGTISSED</sequence>
<dbReference type="InterPro" id="IPR048933">
    <property type="entry name" value="B_lactamase-like_C"/>
</dbReference>